<dbReference type="EMBL" id="CAJVPZ010050594">
    <property type="protein sequence ID" value="CAG8777800.1"/>
    <property type="molecule type" value="Genomic_DNA"/>
</dbReference>
<protein>
    <submittedName>
        <fullName evidence="2">14604_t:CDS:1</fullName>
    </submittedName>
</protein>
<accession>A0A9N9JE51</accession>
<evidence type="ECO:0000313" key="2">
    <source>
        <dbReference type="EMBL" id="CAG8777800.1"/>
    </source>
</evidence>
<organism evidence="2 3">
    <name type="scientific">Racocetra fulgida</name>
    <dbReference type="NCBI Taxonomy" id="60492"/>
    <lineage>
        <taxon>Eukaryota</taxon>
        <taxon>Fungi</taxon>
        <taxon>Fungi incertae sedis</taxon>
        <taxon>Mucoromycota</taxon>
        <taxon>Glomeromycotina</taxon>
        <taxon>Glomeromycetes</taxon>
        <taxon>Diversisporales</taxon>
        <taxon>Gigasporaceae</taxon>
        <taxon>Racocetra</taxon>
    </lineage>
</organism>
<dbReference type="OrthoDB" id="1271298at2759"/>
<reference evidence="2" key="1">
    <citation type="submission" date="2021-06" db="EMBL/GenBank/DDBJ databases">
        <authorList>
            <person name="Kallberg Y."/>
            <person name="Tangrot J."/>
            <person name="Rosling A."/>
        </authorList>
    </citation>
    <scope>NUCLEOTIDE SEQUENCE</scope>
    <source>
        <strain evidence="2">IN212</strain>
    </source>
</reference>
<sequence length="236" mass="27103">MTGRGNDQDSVQTSDTDDENNLLITESSGAQQSRKHSENNNKRVSSAGLINSSITPRIIEEQIDKVYDRLFSHLKSKVQQAKSVILSISVTIDDDYESYIIITYDWLTEDFEFYRLFMHVKNWPFGCYTFVDDINEALISWELTNLKFITCNSIDFDYFDDFYSNLEDEIENIIICVIGDSGNGLIMHSLKRWAKNAQEISNQGISDIITAVLNATKYLSSVVEFLKDKRTLRAMQ</sequence>
<dbReference type="AlphaFoldDB" id="A0A9N9JE51"/>
<feature type="region of interest" description="Disordered" evidence="1">
    <location>
        <begin position="1"/>
        <end position="43"/>
    </location>
</feature>
<dbReference type="Proteomes" id="UP000789396">
    <property type="component" value="Unassembled WGS sequence"/>
</dbReference>
<name>A0A9N9JE51_9GLOM</name>
<evidence type="ECO:0000256" key="1">
    <source>
        <dbReference type="SAM" id="MobiDB-lite"/>
    </source>
</evidence>
<gene>
    <name evidence="2" type="ORF">RFULGI_LOCUS15552</name>
</gene>
<comment type="caution">
    <text evidence="2">The sequence shown here is derived from an EMBL/GenBank/DDBJ whole genome shotgun (WGS) entry which is preliminary data.</text>
</comment>
<keyword evidence="3" id="KW-1185">Reference proteome</keyword>
<proteinExistence type="predicted"/>
<evidence type="ECO:0000313" key="3">
    <source>
        <dbReference type="Proteomes" id="UP000789396"/>
    </source>
</evidence>
<feature type="compositionally biased region" description="Polar residues" evidence="1">
    <location>
        <begin position="22"/>
        <end position="32"/>
    </location>
</feature>
<feature type="non-terminal residue" evidence="2">
    <location>
        <position position="236"/>
    </location>
</feature>